<dbReference type="Gene3D" id="3.60.15.10">
    <property type="entry name" value="Ribonuclease Z/Hydroxyacylglutathione hydrolase-like"/>
    <property type="match status" value="1"/>
</dbReference>
<sequence length="297" mass="32464">MELIQAKGDTWYLAAAELIPLYRLEGGRCILLDSGLESEREALSAALDRAGLTPVGVFGSHTHRDHSVNNGWLRERYGTRICLPEGEAVIASTPLMCKQVYASLSLEGLMEDCGGMVCRADETVGPEDGTAEFLGVPFRVLHAPGHTPDHICTITPDGVCYTADLMLAGPALESARLPYHYVHAVARASMEKLRDAAGGCACCIAAHRAVFRDPTPVVADNLALLDRMGGEMLELLRTPLTLGELVAAVVERKKLLTRSELKAARYARSVQCFVEYLRDTGRLDVVVDRGMRRFVRR</sequence>
<accession>A0AAW5JJL5</accession>
<evidence type="ECO:0000313" key="2">
    <source>
        <dbReference type="EMBL" id="MCQ4769437.1"/>
    </source>
</evidence>
<name>A0AAW5JJL5_9FIRM</name>
<evidence type="ECO:0000259" key="1">
    <source>
        <dbReference type="SMART" id="SM00849"/>
    </source>
</evidence>
<feature type="domain" description="Metallo-beta-lactamase" evidence="1">
    <location>
        <begin position="18"/>
        <end position="207"/>
    </location>
</feature>
<protein>
    <submittedName>
        <fullName evidence="2">MBL fold metallo-hydrolase</fullName>
    </submittedName>
</protein>
<proteinExistence type="predicted"/>
<dbReference type="EMBL" id="JANFYS010000003">
    <property type="protein sequence ID" value="MCQ4769437.1"/>
    <property type="molecule type" value="Genomic_DNA"/>
</dbReference>
<reference evidence="2" key="1">
    <citation type="submission" date="2022-06" db="EMBL/GenBank/DDBJ databases">
        <title>Isolation of gut microbiota from human fecal samples.</title>
        <authorList>
            <person name="Pamer E.G."/>
            <person name="Barat B."/>
            <person name="Waligurski E."/>
            <person name="Medina S."/>
            <person name="Paddock L."/>
            <person name="Mostad J."/>
        </authorList>
    </citation>
    <scope>NUCLEOTIDE SEQUENCE</scope>
    <source>
        <strain evidence="2">DFI.9.91</strain>
    </source>
</reference>
<dbReference type="InterPro" id="IPR036866">
    <property type="entry name" value="RibonucZ/Hydroxyglut_hydro"/>
</dbReference>
<organism evidence="2 3">
    <name type="scientific">Intestinimonas massiliensis</name>
    <name type="common">ex Afouda et al. 2020</name>
    <dbReference type="NCBI Taxonomy" id="1673721"/>
    <lineage>
        <taxon>Bacteria</taxon>
        <taxon>Bacillati</taxon>
        <taxon>Bacillota</taxon>
        <taxon>Clostridia</taxon>
        <taxon>Eubacteriales</taxon>
        <taxon>Intestinimonas</taxon>
    </lineage>
</organism>
<gene>
    <name evidence="2" type="ORF">NE579_03010</name>
</gene>
<dbReference type="RefSeq" id="WP_256303204.1">
    <property type="nucleotide sequence ID" value="NZ_JANFYS010000003.1"/>
</dbReference>
<dbReference type="SUPFAM" id="SSF56281">
    <property type="entry name" value="Metallo-hydrolase/oxidoreductase"/>
    <property type="match status" value="1"/>
</dbReference>
<dbReference type="Pfam" id="PF00753">
    <property type="entry name" value="Lactamase_B"/>
    <property type="match status" value="1"/>
</dbReference>
<evidence type="ECO:0000313" key="3">
    <source>
        <dbReference type="Proteomes" id="UP001204562"/>
    </source>
</evidence>
<dbReference type="InterPro" id="IPR001279">
    <property type="entry name" value="Metallo-B-lactamas"/>
</dbReference>
<dbReference type="Proteomes" id="UP001204562">
    <property type="component" value="Unassembled WGS sequence"/>
</dbReference>
<dbReference type="AlphaFoldDB" id="A0AAW5JJL5"/>
<comment type="caution">
    <text evidence="2">The sequence shown here is derived from an EMBL/GenBank/DDBJ whole genome shotgun (WGS) entry which is preliminary data.</text>
</comment>
<dbReference type="SMART" id="SM00849">
    <property type="entry name" value="Lactamase_B"/>
    <property type="match status" value="1"/>
</dbReference>